<evidence type="ECO:0000313" key="11">
    <source>
        <dbReference type="EMBL" id="TLP36292.1"/>
    </source>
</evidence>
<dbReference type="Proteomes" id="UP000308901">
    <property type="component" value="Unassembled WGS sequence"/>
</dbReference>
<dbReference type="Pfam" id="PF07685">
    <property type="entry name" value="GATase_3"/>
    <property type="match status" value="1"/>
</dbReference>
<dbReference type="AlphaFoldDB" id="A0A5R8XXZ6"/>
<evidence type="ECO:0000259" key="9">
    <source>
        <dbReference type="Pfam" id="PF01656"/>
    </source>
</evidence>
<gene>
    <name evidence="11" type="ORF">FDK22_13590</name>
</gene>
<dbReference type="NCBIfam" id="NF002204">
    <property type="entry name" value="PRK01077.1"/>
    <property type="match status" value="1"/>
</dbReference>
<comment type="pathway">
    <text evidence="2">Cofactor biosynthesis; adenosylcobalamin biosynthesis.</text>
</comment>
<dbReference type="InterPro" id="IPR027417">
    <property type="entry name" value="P-loop_NTPase"/>
</dbReference>
<dbReference type="RefSeq" id="WP_138153522.1">
    <property type="nucleotide sequence ID" value="NZ_VANU01000006.1"/>
</dbReference>
<evidence type="ECO:0000256" key="2">
    <source>
        <dbReference type="ARBA" id="ARBA00004953"/>
    </source>
</evidence>
<keyword evidence="7" id="KW-0460">Magnesium</keyword>
<dbReference type="InterPro" id="IPR002586">
    <property type="entry name" value="CobQ/CobB/MinD/ParA_Nub-bd_dom"/>
</dbReference>
<dbReference type="PANTHER" id="PTHR43873">
    <property type="entry name" value="COBYRINATE A,C-DIAMIDE SYNTHASE"/>
    <property type="match status" value="1"/>
</dbReference>
<dbReference type="GO" id="GO:0042242">
    <property type="term" value="F:cobyrinic acid a,c-diamide synthase activity"/>
    <property type="evidence" value="ECO:0007669"/>
    <property type="project" value="InterPro"/>
</dbReference>
<keyword evidence="3" id="KW-0169">Cobalamin biosynthesis</keyword>
<evidence type="ECO:0000256" key="1">
    <source>
        <dbReference type="ARBA" id="ARBA00001946"/>
    </source>
</evidence>
<feature type="domain" description="CobQ/CobB/MinD/ParA nucleotide binding" evidence="9">
    <location>
        <begin position="4"/>
        <end position="176"/>
    </location>
</feature>
<dbReference type="NCBIfam" id="TIGR00379">
    <property type="entry name" value="cobB"/>
    <property type="match status" value="1"/>
</dbReference>
<protein>
    <submittedName>
        <fullName evidence="11">Cobyrinate a,c-diamide synthase</fullName>
    </submittedName>
</protein>
<proteinExistence type="predicted"/>
<dbReference type="Gene3D" id="3.40.50.300">
    <property type="entry name" value="P-loop containing nucleotide triphosphate hydrolases"/>
    <property type="match status" value="1"/>
</dbReference>
<evidence type="ECO:0000256" key="5">
    <source>
        <dbReference type="ARBA" id="ARBA00022741"/>
    </source>
</evidence>
<keyword evidence="8" id="KW-0315">Glutamine amidotransferase</keyword>
<dbReference type="PROSITE" id="PS51274">
    <property type="entry name" value="GATASE_COBBQ"/>
    <property type="match status" value="1"/>
</dbReference>
<evidence type="ECO:0000256" key="8">
    <source>
        <dbReference type="ARBA" id="ARBA00022962"/>
    </source>
</evidence>
<dbReference type="InterPro" id="IPR004484">
    <property type="entry name" value="CbiA/CobB_synth"/>
</dbReference>
<dbReference type="PANTHER" id="PTHR43873:SF1">
    <property type="entry name" value="COBYRINATE A,C-DIAMIDE SYNTHASE"/>
    <property type="match status" value="1"/>
</dbReference>
<dbReference type="OrthoDB" id="9764035at2"/>
<organism evidence="11 12">
    <name type="scientific">Arcobacter arenosus</name>
    <dbReference type="NCBI Taxonomy" id="2576037"/>
    <lineage>
        <taxon>Bacteria</taxon>
        <taxon>Pseudomonadati</taxon>
        <taxon>Campylobacterota</taxon>
        <taxon>Epsilonproteobacteria</taxon>
        <taxon>Campylobacterales</taxon>
        <taxon>Arcobacteraceae</taxon>
        <taxon>Arcobacter</taxon>
    </lineage>
</organism>
<evidence type="ECO:0000256" key="7">
    <source>
        <dbReference type="ARBA" id="ARBA00022842"/>
    </source>
</evidence>
<evidence type="ECO:0000256" key="3">
    <source>
        <dbReference type="ARBA" id="ARBA00022573"/>
    </source>
</evidence>
<evidence type="ECO:0000256" key="6">
    <source>
        <dbReference type="ARBA" id="ARBA00022840"/>
    </source>
</evidence>
<keyword evidence="4" id="KW-0436">Ligase</keyword>
<dbReference type="InterPro" id="IPR029062">
    <property type="entry name" value="Class_I_gatase-like"/>
</dbReference>
<reference evidence="11 12" key="1">
    <citation type="submission" date="2019-05" db="EMBL/GenBank/DDBJ databases">
        <title>Arcobacter sp. nov., isolated from sea sediment.</title>
        <authorList>
            <person name="Kim W."/>
        </authorList>
    </citation>
    <scope>NUCLEOTIDE SEQUENCE [LARGE SCALE GENOMIC DNA]</scope>
    <source>
        <strain evidence="11 12">CAU 1517</strain>
    </source>
</reference>
<keyword evidence="6" id="KW-0067">ATP-binding</keyword>
<evidence type="ECO:0000313" key="12">
    <source>
        <dbReference type="Proteomes" id="UP000308901"/>
    </source>
</evidence>
<accession>A0A5R8XXZ6</accession>
<dbReference type="InterPro" id="IPR011698">
    <property type="entry name" value="GATase_3"/>
</dbReference>
<sequence length="419" mass="47577">MKAICISATASNQGKTVLTTALLYHYRDSIQPFKIGPDYIDPQFHKIVCGTPSINLDRFMMNKKQLSWLFNHYSKKEVSICEGVMGFYDGSDKKSSAYDISKLLKIPTIILLDGSGSYITVSALLKGLKTYKKDNTIKGVVLNKIASQSHYLLIKNIIEKDFDNIKVIGWIKKDIEALSDTHLGLDLNDLSKIEAISKEVLINIDIKSLEKISTISKQENIEYPFKKVKKQKAKLAIVNDSNFSFLYHDNLNFLKEIFSDVIIIDSTNDEEIPKDTDIVYICGGYVETNKAYEKIKTSKNFKKSLIKHAKTKRVYGECAGLLYLGQSVDEKQMSGILDISFSKENRFQRMGYYYSESGLKGHAFHYTKAKNPENGFDKLSKIKEGDGINGSFQKNKVYGTYLHSMFRGNKKLIMSRLIL</sequence>
<comment type="caution">
    <text evidence="11">The sequence shown here is derived from an EMBL/GenBank/DDBJ whole genome shotgun (WGS) entry which is preliminary data.</text>
</comment>
<dbReference type="EMBL" id="VANU01000006">
    <property type="protein sequence ID" value="TLP36292.1"/>
    <property type="molecule type" value="Genomic_DNA"/>
</dbReference>
<dbReference type="Pfam" id="PF01656">
    <property type="entry name" value="CbiA"/>
    <property type="match status" value="1"/>
</dbReference>
<dbReference type="SUPFAM" id="SSF52317">
    <property type="entry name" value="Class I glutamine amidotransferase-like"/>
    <property type="match status" value="1"/>
</dbReference>
<dbReference type="GO" id="GO:0005524">
    <property type="term" value="F:ATP binding"/>
    <property type="evidence" value="ECO:0007669"/>
    <property type="project" value="UniProtKB-KW"/>
</dbReference>
<feature type="domain" description="CobB/CobQ-like glutamine amidotransferase" evidence="10">
    <location>
        <begin position="235"/>
        <end position="409"/>
    </location>
</feature>
<comment type="cofactor">
    <cofactor evidence="1">
        <name>Mg(2+)</name>
        <dbReference type="ChEBI" id="CHEBI:18420"/>
    </cofactor>
</comment>
<dbReference type="SUPFAM" id="SSF52540">
    <property type="entry name" value="P-loop containing nucleoside triphosphate hydrolases"/>
    <property type="match status" value="1"/>
</dbReference>
<evidence type="ECO:0000259" key="10">
    <source>
        <dbReference type="Pfam" id="PF07685"/>
    </source>
</evidence>
<dbReference type="GO" id="GO:0009236">
    <property type="term" value="P:cobalamin biosynthetic process"/>
    <property type="evidence" value="ECO:0007669"/>
    <property type="project" value="UniProtKB-KW"/>
</dbReference>
<dbReference type="Gene3D" id="3.40.50.880">
    <property type="match status" value="1"/>
</dbReference>
<keyword evidence="12" id="KW-1185">Reference proteome</keyword>
<name>A0A5R8XXZ6_9BACT</name>
<evidence type="ECO:0000256" key="4">
    <source>
        <dbReference type="ARBA" id="ARBA00022598"/>
    </source>
</evidence>
<keyword evidence="5" id="KW-0547">Nucleotide-binding</keyword>